<dbReference type="EMBL" id="NMQT01000140">
    <property type="protein sequence ID" value="OXM47273.1"/>
    <property type="molecule type" value="Genomic_DNA"/>
</dbReference>
<dbReference type="GO" id="GO:0043856">
    <property type="term" value="F:anti-sigma factor antagonist activity"/>
    <property type="evidence" value="ECO:0007669"/>
    <property type="project" value="TreeGrafter"/>
</dbReference>
<evidence type="ECO:0000313" key="2">
    <source>
        <dbReference type="EMBL" id="OXM47273.1"/>
    </source>
</evidence>
<organism evidence="2 3">
    <name type="scientific">Amycolatopsis thailandensis</name>
    <dbReference type="NCBI Taxonomy" id="589330"/>
    <lineage>
        <taxon>Bacteria</taxon>
        <taxon>Bacillati</taxon>
        <taxon>Actinomycetota</taxon>
        <taxon>Actinomycetes</taxon>
        <taxon>Pseudonocardiales</taxon>
        <taxon>Pseudonocardiaceae</taxon>
        <taxon>Amycolatopsis</taxon>
    </lineage>
</organism>
<dbReference type="Proteomes" id="UP000215223">
    <property type="component" value="Unassembled WGS sequence"/>
</dbReference>
<proteinExistence type="predicted"/>
<name>A0A229RKU6_9PSEU</name>
<dbReference type="InterPro" id="IPR002645">
    <property type="entry name" value="STAS_dom"/>
</dbReference>
<gene>
    <name evidence="2" type="ORF">CFP71_35645</name>
</gene>
<comment type="caution">
    <text evidence="2">The sequence shown here is derived from an EMBL/GenBank/DDBJ whole genome shotgun (WGS) entry which is preliminary data.</text>
</comment>
<dbReference type="RefSeq" id="WP_093938345.1">
    <property type="nucleotide sequence ID" value="NZ_JBHUSO010000067.1"/>
</dbReference>
<dbReference type="PANTHER" id="PTHR33495">
    <property type="entry name" value="ANTI-SIGMA FACTOR ANTAGONIST TM_1081-RELATED-RELATED"/>
    <property type="match status" value="1"/>
</dbReference>
<reference evidence="2 3" key="1">
    <citation type="submission" date="2017-07" db="EMBL/GenBank/DDBJ databases">
        <title>Amycolatopsis thailandensis Genome sequencing and assembly.</title>
        <authorList>
            <person name="Kaur N."/>
            <person name="Mayilraj S."/>
        </authorList>
    </citation>
    <scope>NUCLEOTIDE SEQUENCE [LARGE SCALE GENOMIC DNA]</scope>
    <source>
        <strain evidence="2 3">JCM 16380</strain>
    </source>
</reference>
<evidence type="ECO:0000313" key="3">
    <source>
        <dbReference type="Proteomes" id="UP000215223"/>
    </source>
</evidence>
<accession>A0A229RKU6</accession>
<sequence>MTTDVARPLHRSSGDGWTLETYDSDGFTVYAMTGEFDFAVSAKLRQVIEERPPSSGLAVADMTEVRFCDSSCLQVLLRLAQVLRESDGRFAVATSVHAVVRPLTLLRLEELMPVHPTVEAARTALASRS</sequence>
<dbReference type="OrthoDB" id="3626630at2"/>
<dbReference type="PROSITE" id="PS50801">
    <property type="entry name" value="STAS"/>
    <property type="match status" value="1"/>
</dbReference>
<feature type="domain" description="STAS" evidence="1">
    <location>
        <begin position="17"/>
        <end position="125"/>
    </location>
</feature>
<keyword evidence="3" id="KW-1185">Reference proteome</keyword>
<dbReference type="CDD" id="cd07043">
    <property type="entry name" value="STAS_anti-anti-sigma_factors"/>
    <property type="match status" value="1"/>
</dbReference>
<dbReference type="SUPFAM" id="SSF52091">
    <property type="entry name" value="SpoIIaa-like"/>
    <property type="match status" value="1"/>
</dbReference>
<dbReference type="Pfam" id="PF01740">
    <property type="entry name" value="STAS"/>
    <property type="match status" value="1"/>
</dbReference>
<dbReference type="AlphaFoldDB" id="A0A229RKU6"/>
<dbReference type="Gene3D" id="3.30.750.24">
    <property type="entry name" value="STAS domain"/>
    <property type="match status" value="1"/>
</dbReference>
<evidence type="ECO:0000259" key="1">
    <source>
        <dbReference type="PROSITE" id="PS50801"/>
    </source>
</evidence>
<protein>
    <submittedName>
        <fullName evidence="2">Anti-anti-sigma factor</fullName>
    </submittedName>
</protein>
<dbReference type="InterPro" id="IPR036513">
    <property type="entry name" value="STAS_dom_sf"/>
</dbReference>
<dbReference type="PANTHER" id="PTHR33495:SF2">
    <property type="entry name" value="ANTI-SIGMA FACTOR ANTAGONIST TM_1081-RELATED"/>
    <property type="match status" value="1"/>
</dbReference>